<dbReference type="Proteomes" id="UP001642360">
    <property type="component" value="Unassembled WGS sequence"/>
</dbReference>
<accession>A0ABC8T2D8</accession>
<reference evidence="1 2" key="1">
    <citation type="submission" date="2024-02" db="EMBL/GenBank/DDBJ databases">
        <authorList>
            <person name="Vignale AGUSTIN F."/>
            <person name="Sosa J E."/>
            <person name="Modenutti C."/>
        </authorList>
    </citation>
    <scope>NUCLEOTIDE SEQUENCE [LARGE SCALE GENOMIC DNA]</scope>
</reference>
<keyword evidence="2" id="KW-1185">Reference proteome</keyword>
<evidence type="ECO:0000313" key="2">
    <source>
        <dbReference type="Proteomes" id="UP001642360"/>
    </source>
</evidence>
<sequence>MVQAAAACINNEESRRPNIDEIISILRGAESNSPNRKKSGFPGNNCIVDCYSQLQQTKNKMKTHLALAMLGVSELKDNDHLYCRCNGNNSNNLIFSPYFNCVSVLLEGKPL</sequence>
<dbReference type="EMBL" id="CAUOFW020004058">
    <property type="protein sequence ID" value="CAK9163589.1"/>
    <property type="molecule type" value="Genomic_DNA"/>
</dbReference>
<proteinExistence type="predicted"/>
<organism evidence="1 2">
    <name type="scientific">Ilex paraguariensis</name>
    <name type="common">yerba mate</name>
    <dbReference type="NCBI Taxonomy" id="185542"/>
    <lineage>
        <taxon>Eukaryota</taxon>
        <taxon>Viridiplantae</taxon>
        <taxon>Streptophyta</taxon>
        <taxon>Embryophyta</taxon>
        <taxon>Tracheophyta</taxon>
        <taxon>Spermatophyta</taxon>
        <taxon>Magnoliopsida</taxon>
        <taxon>eudicotyledons</taxon>
        <taxon>Gunneridae</taxon>
        <taxon>Pentapetalae</taxon>
        <taxon>asterids</taxon>
        <taxon>campanulids</taxon>
        <taxon>Aquifoliales</taxon>
        <taxon>Aquifoliaceae</taxon>
        <taxon>Ilex</taxon>
    </lineage>
</organism>
<gene>
    <name evidence="1" type="ORF">ILEXP_LOCUS32642</name>
</gene>
<dbReference type="AlphaFoldDB" id="A0ABC8T2D8"/>
<name>A0ABC8T2D8_9AQUA</name>
<evidence type="ECO:0000313" key="1">
    <source>
        <dbReference type="EMBL" id="CAK9163589.1"/>
    </source>
</evidence>
<comment type="caution">
    <text evidence="1">The sequence shown here is derived from an EMBL/GenBank/DDBJ whole genome shotgun (WGS) entry which is preliminary data.</text>
</comment>
<protein>
    <submittedName>
        <fullName evidence="1">Uncharacterized protein</fullName>
    </submittedName>
</protein>